<sequence>MNLDYDVGDEAGFLVESHPQDPVTTPRWKGSLATRVAAATVLALAALNLGRHMLTQAEVKDAIAETSEMMKCLPCHEKECTLGNNQWTKCPEDRPYFSEGHCKCVKSEVCDDLSPRAVGCMLCQNCFDTACHIGAEYVRCEKETPFYDPTTLACQASCEDSSTPQFAALPLKPPTVVPFLCPRNTYGKCRVFKCHSDRGPTDCLSGECMCQFGHCATRGTCVKEAEYDKAEHLCQHNTFTSCKMWNCPSSLGETKCDGFFGGFGTYNCLCKEDSCYDAMKVHRIWAQEGARALWRGLGTSLWLVTNPVIQFFAYDFLKALYVHAAEISAAEAFFIGAIAKALATLLTFPLQVAQSRLRACGGGVGMVPDPSIALWLLQEAAADLSQESLARDDECMGASCAANALQLQGAALSTNWLAEEDPKNNSVGGCADCMMSNSEGIDDAMLGAGPRIWHYAQNCWRPCGSKSGSCPHFCGPGNACCRYRFSGPAECMGIGFWPTLSFHTCVISSVPPPPDASSTADLPNLQPASTEDQSGLAMKDDNSKSRYMPLLRSLALPSSAPMLEFYVYRAMSDSSYPLENVNAANAAGVMWYLHNEVIIFTPRKFGITRIVRFKVQYKAPEPLFKKGMDFGVRYAFDSGKCTGPGDCEADYNKYGYNVGCNLVYQFPTSQFADAKYYGDPTWYSFPGPCYTKSYKEHSEKCVAELPGGACPGEPTGKGDCTYHYEPAGQVTVDEVVGIKDYGGFMRAGGKEYVAGLGYGQTLCRYRPWLCDKGIGIAFWNNKHSTADNKRRVDRLLETFQQKYPDSPVLADVPCDFNEYHFYH</sequence>
<comment type="subcellular location">
    <subcellularLocation>
        <location evidence="1">Peroxisome membrane</location>
        <topology evidence="1">Multi-pass membrane protein</topology>
    </subcellularLocation>
</comment>
<dbReference type="PANTHER" id="PTHR45939">
    <property type="entry name" value="PEROXISOMAL MEMBRANE PROTEIN PMP34-RELATED"/>
    <property type="match status" value="1"/>
</dbReference>
<keyword evidence="8" id="KW-0576">Peroxisome</keyword>
<dbReference type="GO" id="GO:0015217">
    <property type="term" value="F:ADP transmembrane transporter activity"/>
    <property type="evidence" value="ECO:0007669"/>
    <property type="project" value="TreeGrafter"/>
</dbReference>
<evidence type="ECO:0000256" key="8">
    <source>
        <dbReference type="ARBA" id="ARBA00023140"/>
    </source>
</evidence>
<dbReference type="GO" id="GO:0080122">
    <property type="term" value="F:AMP transmembrane transporter activity"/>
    <property type="evidence" value="ECO:0007669"/>
    <property type="project" value="TreeGrafter"/>
</dbReference>
<dbReference type="GO" id="GO:0005778">
    <property type="term" value="C:peroxisomal membrane"/>
    <property type="evidence" value="ECO:0007669"/>
    <property type="project" value="UniProtKB-SubCell"/>
</dbReference>
<dbReference type="Proteomes" id="UP001152797">
    <property type="component" value="Unassembled WGS sequence"/>
</dbReference>
<dbReference type="EMBL" id="CAMXCT020003335">
    <property type="protein sequence ID" value="CAL1157265.1"/>
    <property type="molecule type" value="Genomic_DNA"/>
</dbReference>
<keyword evidence="7" id="KW-0472">Membrane</keyword>
<keyword evidence="13" id="KW-1185">Reference proteome</keyword>
<reference evidence="11" key="2">
    <citation type="submission" date="2024-04" db="EMBL/GenBank/DDBJ databases">
        <authorList>
            <person name="Chen Y."/>
            <person name="Shah S."/>
            <person name="Dougan E. K."/>
            <person name="Thang M."/>
            <person name="Chan C."/>
        </authorList>
    </citation>
    <scope>NUCLEOTIDE SEQUENCE [LARGE SCALE GENOMIC DNA]</scope>
</reference>
<dbReference type="EMBL" id="CAMXCT010003335">
    <property type="protein sequence ID" value="CAI4003890.1"/>
    <property type="molecule type" value="Genomic_DNA"/>
</dbReference>
<feature type="region of interest" description="Disordered" evidence="9">
    <location>
        <begin position="515"/>
        <end position="540"/>
    </location>
</feature>
<dbReference type="PANTHER" id="PTHR45939:SF5">
    <property type="entry name" value="PEROXISOMAL MEMBRANE PROTEIN PMP34"/>
    <property type="match status" value="1"/>
</dbReference>
<comment type="similarity">
    <text evidence="2">Belongs to the mitochondrial carrier (TC 2.A.29) family.</text>
</comment>
<evidence type="ECO:0000313" key="12">
    <source>
        <dbReference type="EMBL" id="CAL4791202.1"/>
    </source>
</evidence>
<evidence type="ECO:0000256" key="1">
    <source>
        <dbReference type="ARBA" id="ARBA00004585"/>
    </source>
</evidence>
<gene>
    <name evidence="10" type="ORF">C1SCF055_LOCUS29718</name>
</gene>
<dbReference type="EMBL" id="CAMXCT030003335">
    <property type="protein sequence ID" value="CAL4791202.1"/>
    <property type="molecule type" value="Genomic_DNA"/>
</dbReference>
<dbReference type="Pfam" id="PF00153">
    <property type="entry name" value="Mito_carr"/>
    <property type="match status" value="1"/>
</dbReference>
<keyword evidence="6" id="KW-1133">Transmembrane helix</keyword>
<dbReference type="GO" id="GO:0005347">
    <property type="term" value="F:ATP transmembrane transporter activity"/>
    <property type="evidence" value="ECO:0007669"/>
    <property type="project" value="TreeGrafter"/>
</dbReference>
<comment type="caution">
    <text evidence="10">The sequence shown here is derived from an EMBL/GenBank/DDBJ whole genome shotgun (WGS) entry which is preliminary data.</text>
</comment>
<evidence type="ECO:0000256" key="9">
    <source>
        <dbReference type="SAM" id="MobiDB-lite"/>
    </source>
</evidence>
<dbReference type="GO" id="GO:0015230">
    <property type="term" value="F:FAD transmembrane transporter activity"/>
    <property type="evidence" value="ECO:0007669"/>
    <property type="project" value="TreeGrafter"/>
</dbReference>
<evidence type="ECO:0000256" key="6">
    <source>
        <dbReference type="ARBA" id="ARBA00022989"/>
    </source>
</evidence>
<protein>
    <submittedName>
        <fullName evidence="12">Peroxisomal membrane protein PMP34 (34 kDa peroxisomal membrane protein) (Solute carrier family 25 member 17)</fullName>
    </submittedName>
</protein>
<keyword evidence="3" id="KW-0813">Transport</keyword>
<evidence type="ECO:0000256" key="7">
    <source>
        <dbReference type="ARBA" id="ARBA00023136"/>
    </source>
</evidence>
<dbReference type="InterPro" id="IPR018108">
    <property type="entry name" value="MCP_transmembrane"/>
</dbReference>
<dbReference type="GO" id="GO:0015228">
    <property type="term" value="F:coenzyme A transmembrane transporter activity"/>
    <property type="evidence" value="ECO:0007669"/>
    <property type="project" value="TreeGrafter"/>
</dbReference>
<evidence type="ECO:0000256" key="2">
    <source>
        <dbReference type="ARBA" id="ARBA00006375"/>
    </source>
</evidence>
<evidence type="ECO:0000256" key="4">
    <source>
        <dbReference type="ARBA" id="ARBA00022692"/>
    </source>
</evidence>
<evidence type="ECO:0000313" key="10">
    <source>
        <dbReference type="EMBL" id="CAI4003890.1"/>
    </source>
</evidence>
<proteinExistence type="inferred from homology"/>
<dbReference type="InterPro" id="IPR023395">
    <property type="entry name" value="MCP_dom_sf"/>
</dbReference>
<feature type="compositionally biased region" description="Polar residues" evidence="9">
    <location>
        <begin position="516"/>
        <end position="533"/>
    </location>
</feature>
<dbReference type="InterPro" id="IPR052217">
    <property type="entry name" value="Mito/Peroxisomal_Carrier"/>
</dbReference>
<evidence type="ECO:0000256" key="5">
    <source>
        <dbReference type="ARBA" id="ARBA00022737"/>
    </source>
</evidence>
<reference evidence="10" key="1">
    <citation type="submission" date="2022-10" db="EMBL/GenBank/DDBJ databases">
        <authorList>
            <person name="Chen Y."/>
            <person name="Dougan E. K."/>
            <person name="Chan C."/>
            <person name="Rhodes N."/>
            <person name="Thang M."/>
        </authorList>
    </citation>
    <scope>NUCLEOTIDE SEQUENCE</scope>
</reference>
<keyword evidence="5" id="KW-0677">Repeat</keyword>
<dbReference type="GO" id="GO:0044610">
    <property type="term" value="F:FMN transmembrane transporter activity"/>
    <property type="evidence" value="ECO:0007669"/>
    <property type="project" value="TreeGrafter"/>
</dbReference>
<dbReference type="AlphaFoldDB" id="A0A9P1D5Y9"/>
<organism evidence="10">
    <name type="scientific">Cladocopium goreaui</name>
    <dbReference type="NCBI Taxonomy" id="2562237"/>
    <lineage>
        <taxon>Eukaryota</taxon>
        <taxon>Sar</taxon>
        <taxon>Alveolata</taxon>
        <taxon>Dinophyceae</taxon>
        <taxon>Suessiales</taxon>
        <taxon>Symbiodiniaceae</taxon>
        <taxon>Cladocopium</taxon>
    </lineage>
</organism>
<dbReference type="SUPFAM" id="SSF103506">
    <property type="entry name" value="Mitochondrial carrier"/>
    <property type="match status" value="1"/>
</dbReference>
<evidence type="ECO:0000313" key="11">
    <source>
        <dbReference type="EMBL" id="CAL1157265.1"/>
    </source>
</evidence>
<evidence type="ECO:0000256" key="3">
    <source>
        <dbReference type="ARBA" id="ARBA00022448"/>
    </source>
</evidence>
<name>A0A9P1D5Y9_9DINO</name>
<dbReference type="OrthoDB" id="430859at2759"/>
<dbReference type="Gene3D" id="1.50.40.10">
    <property type="entry name" value="Mitochondrial carrier domain"/>
    <property type="match status" value="1"/>
</dbReference>
<keyword evidence="4" id="KW-0812">Transmembrane</keyword>
<dbReference type="GO" id="GO:0051724">
    <property type="term" value="F:NAD transmembrane transporter activity"/>
    <property type="evidence" value="ECO:0007669"/>
    <property type="project" value="TreeGrafter"/>
</dbReference>
<accession>A0A9P1D5Y9</accession>
<evidence type="ECO:0000313" key="13">
    <source>
        <dbReference type="Proteomes" id="UP001152797"/>
    </source>
</evidence>